<name>A0ACC0K0L7_CHOFU</name>
<sequence length="385" mass="44891">MINFYQLLLLYCFTVVTLSENDATCSSSDLCTENENKYDKESNEWISQIRRHMNIATVKYVPCLKRNCSCHKSVIDQDLAPFRDGITHDMFLLARAKATKYQILNGKLYRQKDCHFPARCAGVEHYLSALAPKLPNMEIIINTRDWPQVNHAWGHVKAPVFSFSKTKDYYDIMYPAWSFWEGGPAISLYPTGIGRWDKHRLSISAAAKKGSRTSEERDALILLSRAKPHLVDAQYTKNQAWKSEKDTLYAEPAAEVLFEEHCKYKYLFNYRGVAASFRLKHLFLCKSLVFHVGNDWQEFFYPSLKPWIHYIPVSPTATQSQIAKYISFFKENDSLAEEIAQRGYEMIWDTLSEKDVKCYWRKLLLKYAKLLKYDIDKDEDLIKIS</sequence>
<proteinExistence type="predicted"/>
<gene>
    <name evidence="1" type="ORF">MSG28_000428</name>
</gene>
<evidence type="ECO:0000313" key="1">
    <source>
        <dbReference type="EMBL" id="KAI8429972.1"/>
    </source>
</evidence>
<organism evidence="1 2">
    <name type="scientific">Choristoneura fumiferana</name>
    <name type="common">Spruce budworm moth</name>
    <name type="synonym">Archips fumiferana</name>
    <dbReference type="NCBI Taxonomy" id="7141"/>
    <lineage>
        <taxon>Eukaryota</taxon>
        <taxon>Metazoa</taxon>
        <taxon>Ecdysozoa</taxon>
        <taxon>Arthropoda</taxon>
        <taxon>Hexapoda</taxon>
        <taxon>Insecta</taxon>
        <taxon>Pterygota</taxon>
        <taxon>Neoptera</taxon>
        <taxon>Endopterygota</taxon>
        <taxon>Lepidoptera</taxon>
        <taxon>Glossata</taxon>
        <taxon>Ditrysia</taxon>
        <taxon>Tortricoidea</taxon>
        <taxon>Tortricidae</taxon>
        <taxon>Tortricinae</taxon>
        <taxon>Choristoneura</taxon>
    </lineage>
</organism>
<comment type="caution">
    <text evidence="1">The sequence shown here is derived from an EMBL/GenBank/DDBJ whole genome shotgun (WGS) entry which is preliminary data.</text>
</comment>
<accession>A0ACC0K0L7</accession>
<dbReference type="Proteomes" id="UP001064048">
    <property type="component" value="Chromosome Z"/>
</dbReference>
<keyword evidence="2" id="KW-1185">Reference proteome</keyword>
<dbReference type="EMBL" id="CM046131">
    <property type="protein sequence ID" value="KAI8429972.1"/>
    <property type="molecule type" value="Genomic_DNA"/>
</dbReference>
<reference evidence="1 2" key="1">
    <citation type="journal article" date="2022" name="Genome Biol. Evol.">
        <title>The Spruce Budworm Genome: Reconstructing the Evolutionary History of Antifreeze Proteins.</title>
        <authorList>
            <person name="Beliveau C."/>
            <person name="Gagne P."/>
            <person name="Picq S."/>
            <person name="Vernygora O."/>
            <person name="Keeling C.I."/>
            <person name="Pinkney K."/>
            <person name="Doucet D."/>
            <person name="Wen F."/>
            <person name="Johnston J.S."/>
            <person name="Maaroufi H."/>
            <person name="Boyle B."/>
            <person name="Laroche J."/>
            <person name="Dewar K."/>
            <person name="Juretic N."/>
            <person name="Blackburn G."/>
            <person name="Nisole A."/>
            <person name="Brunet B."/>
            <person name="Brandao M."/>
            <person name="Lumley L."/>
            <person name="Duan J."/>
            <person name="Quan G."/>
            <person name="Lucarotti C.J."/>
            <person name="Roe A.D."/>
            <person name="Sperling F.A.H."/>
            <person name="Levesque R.C."/>
            <person name="Cusson M."/>
        </authorList>
    </citation>
    <scope>NUCLEOTIDE SEQUENCE [LARGE SCALE GENOMIC DNA]</scope>
    <source>
        <strain evidence="1">Glfc:IPQL:Cfum</strain>
    </source>
</reference>
<evidence type="ECO:0000313" key="2">
    <source>
        <dbReference type="Proteomes" id="UP001064048"/>
    </source>
</evidence>
<protein>
    <submittedName>
        <fullName evidence="1">Uncharacterized protein</fullName>
    </submittedName>
</protein>